<gene>
    <name evidence="2" type="ORF">TTHERM_01135130</name>
</gene>
<accession>Q235S6</accession>
<dbReference type="EMBL" id="GG662756">
    <property type="protein sequence ID" value="EAR92280.1"/>
    <property type="molecule type" value="Genomic_DNA"/>
</dbReference>
<dbReference type="OMA" id="LACYGNT"/>
<feature type="chain" id="PRO_5004201918" description="Cell surface immobilization antigen" evidence="1">
    <location>
        <begin position="23"/>
        <end position="552"/>
    </location>
</feature>
<dbReference type="RefSeq" id="XP_001012525.1">
    <property type="nucleotide sequence ID" value="XM_001012525.3"/>
</dbReference>
<keyword evidence="1" id="KW-0732">Signal</keyword>
<reference evidence="3" key="1">
    <citation type="journal article" date="2006" name="PLoS Biol.">
        <title>Macronuclear genome sequence of the ciliate Tetrahymena thermophila, a model eukaryote.</title>
        <authorList>
            <person name="Eisen J.A."/>
            <person name="Coyne R.S."/>
            <person name="Wu M."/>
            <person name="Wu D."/>
            <person name="Thiagarajan M."/>
            <person name="Wortman J.R."/>
            <person name="Badger J.H."/>
            <person name="Ren Q."/>
            <person name="Amedeo P."/>
            <person name="Jones K.M."/>
            <person name="Tallon L.J."/>
            <person name="Delcher A.L."/>
            <person name="Salzberg S.L."/>
            <person name="Silva J.C."/>
            <person name="Haas B.J."/>
            <person name="Majoros W.H."/>
            <person name="Farzad M."/>
            <person name="Carlton J.M."/>
            <person name="Smith R.K. Jr."/>
            <person name="Garg J."/>
            <person name="Pearlman R.E."/>
            <person name="Karrer K.M."/>
            <person name="Sun L."/>
            <person name="Manning G."/>
            <person name="Elde N.C."/>
            <person name="Turkewitz A.P."/>
            <person name="Asai D.J."/>
            <person name="Wilkes D.E."/>
            <person name="Wang Y."/>
            <person name="Cai H."/>
            <person name="Collins K."/>
            <person name="Stewart B.A."/>
            <person name="Lee S.R."/>
            <person name="Wilamowska K."/>
            <person name="Weinberg Z."/>
            <person name="Ruzzo W.L."/>
            <person name="Wloga D."/>
            <person name="Gaertig J."/>
            <person name="Frankel J."/>
            <person name="Tsao C.-C."/>
            <person name="Gorovsky M.A."/>
            <person name="Keeling P.J."/>
            <person name="Waller R.F."/>
            <person name="Patron N.J."/>
            <person name="Cherry J.M."/>
            <person name="Stover N.A."/>
            <person name="Krieger C.J."/>
            <person name="del Toro C."/>
            <person name="Ryder H.F."/>
            <person name="Williamson S.C."/>
            <person name="Barbeau R.A."/>
            <person name="Hamilton E.P."/>
            <person name="Orias E."/>
        </authorList>
    </citation>
    <scope>NUCLEOTIDE SEQUENCE [LARGE SCALE GENOMIC DNA]</scope>
    <source>
        <strain evidence="3">SB210</strain>
    </source>
</reference>
<evidence type="ECO:0000256" key="1">
    <source>
        <dbReference type="SAM" id="SignalP"/>
    </source>
</evidence>
<organism evidence="2 3">
    <name type="scientific">Tetrahymena thermophila (strain SB210)</name>
    <dbReference type="NCBI Taxonomy" id="312017"/>
    <lineage>
        <taxon>Eukaryota</taxon>
        <taxon>Sar</taxon>
        <taxon>Alveolata</taxon>
        <taxon>Ciliophora</taxon>
        <taxon>Intramacronucleata</taxon>
        <taxon>Oligohymenophorea</taxon>
        <taxon>Hymenostomatida</taxon>
        <taxon>Tetrahymenina</taxon>
        <taxon>Tetrahymenidae</taxon>
        <taxon>Tetrahymena</taxon>
    </lineage>
</organism>
<dbReference type="KEGG" id="tet:TTHERM_01135130"/>
<dbReference type="AlphaFoldDB" id="Q235S6"/>
<sequence>MNILKLLIVSLLVSQIFAAADATCTGTGCASPANCPAPPTVTPPLTMTWANGVASGKCALSACPTGGATFTGASDPFCQSCPGTPSGSVQAVFANVAGTACVAAGATCGAGRAANTWTNSDCLACYGNTQQYAKADRSACQANPIPGADATCTGTGCASPANCPAPPTVTPTMTMTWANGVASGKCALSACPTGGATFTGASDPFCQSCPGTPSGSVQAVFANVAGTACVAAGATCGAGRAANTWTNSDCLACYGNTQQYAKADRSACQANPIPGADATCTGTGCASPANCPAPPTVTPSMTLTWGNGVTSGKCALSTCPTGGATFTGASDPFCQSCPGTPSGSVQAVFANVAGTACVAAGATCGAGRAANTWTNSDCLACYGNTQQYAKADRSACQANPIPGADVTCTGSGCASPANCPAPPTVTPTMTLTWGNGVNSGKCALNTCPTGGATFTGATDLFCQSCPGTANGSVQAVFANTAGNACVAAGATCGNGRTANTWTNSDCLACNGNTSQYAKTDRSGCQATAPTSSSSSNSMIFLSSVLFLITFLF</sequence>
<dbReference type="Pfam" id="PF06873">
    <property type="entry name" value="SerH"/>
    <property type="match status" value="4"/>
</dbReference>
<dbReference type="GeneID" id="7845231"/>
<dbReference type="Proteomes" id="UP000009168">
    <property type="component" value="Unassembled WGS sequence"/>
</dbReference>
<evidence type="ECO:0008006" key="4">
    <source>
        <dbReference type="Google" id="ProtNLM"/>
    </source>
</evidence>
<name>Q235S6_TETTS</name>
<dbReference type="InParanoid" id="Q235S6"/>
<proteinExistence type="predicted"/>
<dbReference type="HOGENOM" id="CLU_043902_0_0_1"/>
<evidence type="ECO:0000313" key="3">
    <source>
        <dbReference type="Proteomes" id="UP000009168"/>
    </source>
</evidence>
<keyword evidence="3" id="KW-1185">Reference proteome</keyword>
<evidence type="ECO:0000313" key="2">
    <source>
        <dbReference type="EMBL" id="EAR92280.1"/>
    </source>
</evidence>
<feature type="signal peptide" evidence="1">
    <location>
        <begin position="1"/>
        <end position="22"/>
    </location>
</feature>
<protein>
    <recommendedName>
        <fullName evidence="4">Cell surface immobilization antigen</fullName>
    </recommendedName>
</protein>
<dbReference type="InterPro" id="IPR009670">
    <property type="entry name" value="SerH"/>
</dbReference>